<keyword evidence="2" id="KW-0560">Oxidoreductase</keyword>
<gene>
    <name evidence="5" type="ORF">P255_01298</name>
</gene>
<evidence type="ECO:0000313" key="6">
    <source>
        <dbReference type="Proteomes" id="UP000018418"/>
    </source>
</evidence>
<dbReference type="Proteomes" id="UP000018418">
    <property type="component" value="Unassembled WGS sequence"/>
</dbReference>
<dbReference type="PANTHER" id="PTHR42986">
    <property type="entry name" value="BENZALDEHYDE DEHYDROGENASE YFMT"/>
    <property type="match status" value="1"/>
</dbReference>
<protein>
    <recommendedName>
        <fullName evidence="4">Aldehyde dehydrogenase domain-containing protein</fullName>
    </recommendedName>
</protein>
<organism evidence="5 6">
    <name type="scientific">Acinetobacter brisouii CIP 110357</name>
    <dbReference type="NCBI Taxonomy" id="1341683"/>
    <lineage>
        <taxon>Bacteria</taxon>
        <taxon>Pseudomonadati</taxon>
        <taxon>Pseudomonadota</taxon>
        <taxon>Gammaproteobacteria</taxon>
        <taxon>Moraxellales</taxon>
        <taxon>Moraxellaceae</taxon>
        <taxon>Acinetobacter</taxon>
    </lineage>
</organism>
<dbReference type="STRING" id="396323.VH98_11695"/>
<keyword evidence="3" id="KW-0520">NAD</keyword>
<evidence type="ECO:0000256" key="2">
    <source>
        <dbReference type="ARBA" id="ARBA00023002"/>
    </source>
</evidence>
<dbReference type="InterPro" id="IPR015590">
    <property type="entry name" value="Aldehyde_DH_dom"/>
</dbReference>
<dbReference type="CDD" id="cd07152">
    <property type="entry name" value="ALDH_BenzADH"/>
    <property type="match status" value="1"/>
</dbReference>
<dbReference type="InterPro" id="IPR016161">
    <property type="entry name" value="Ald_DH/histidinol_DH"/>
</dbReference>
<dbReference type="PATRIC" id="fig|1341683.3.peg.1286"/>
<dbReference type="InterPro" id="IPR016163">
    <property type="entry name" value="Ald_DH_C"/>
</dbReference>
<reference evidence="5 6" key="1">
    <citation type="submission" date="2013-10" db="EMBL/GenBank/DDBJ databases">
        <title>The Genome Sequence of Acinetobacter brisouii CIP 110357.</title>
        <authorList>
            <consortium name="The Broad Institute Genomics Platform"/>
            <consortium name="The Broad Institute Genome Sequencing Center for Infectious Disease"/>
            <person name="Cerqueira G."/>
            <person name="Feldgarden M."/>
            <person name="Courvalin P."/>
            <person name="Grillot-Courvalin C."/>
            <person name="Clermont D."/>
            <person name="Rocha E."/>
            <person name="Yoon E.-J."/>
            <person name="Nemec A."/>
            <person name="Young S.K."/>
            <person name="Zeng Q."/>
            <person name="Gargeya S."/>
            <person name="Fitzgerald M."/>
            <person name="Abouelleil A."/>
            <person name="Alvarado L."/>
            <person name="Berlin A.M."/>
            <person name="Chapman S.B."/>
            <person name="Gainer-Dewar J."/>
            <person name="Goldberg J."/>
            <person name="Gnerre S."/>
            <person name="Griggs A."/>
            <person name="Gujja S."/>
            <person name="Hansen M."/>
            <person name="Howarth C."/>
            <person name="Imamovic A."/>
            <person name="Ireland A."/>
            <person name="Larimer J."/>
            <person name="McCowan C."/>
            <person name="Murphy C."/>
            <person name="Pearson M."/>
            <person name="Poon T.W."/>
            <person name="Priest M."/>
            <person name="Roberts A."/>
            <person name="Saif S."/>
            <person name="Shea T."/>
            <person name="Sykes S."/>
            <person name="Wortman J."/>
            <person name="Nusbaum C."/>
            <person name="Birren B."/>
        </authorList>
    </citation>
    <scope>NUCLEOTIDE SEQUENCE [LARGE SCALE GENOMIC DNA]</scope>
    <source>
        <strain evidence="5 6">CIP 110357</strain>
    </source>
</reference>
<dbReference type="FunFam" id="3.40.309.10:FF:000009">
    <property type="entry name" value="Aldehyde dehydrogenase A"/>
    <property type="match status" value="1"/>
</dbReference>
<dbReference type="HOGENOM" id="CLU_005391_1_0_6"/>
<feature type="domain" description="Aldehyde dehydrogenase" evidence="4">
    <location>
        <begin position="20"/>
        <end position="472"/>
    </location>
</feature>
<dbReference type="RefSeq" id="WP_004901720.1">
    <property type="nucleotide sequence ID" value="NZ_BBTI01000018.1"/>
</dbReference>
<evidence type="ECO:0000259" key="4">
    <source>
        <dbReference type="Pfam" id="PF00171"/>
    </source>
</evidence>
<comment type="caution">
    <text evidence="5">The sequence shown here is derived from an EMBL/GenBank/DDBJ whole genome shotgun (WGS) entry which is preliminary data.</text>
</comment>
<dbReference type="Gene3D" id="3.40.309.10">
    <property type="entry name" value="Aldehyde Dehydrogenase, Chain A, domain 2"/>
    <property type="match status" value="1"/>
</dbReference>
<dbReference type="OrthoDB" id="9812625at2"/>
<keyword evidence="6" id="KW-1185">Reference proteome</keyword>
<dbReference type="PANTHER" id="PTHR42986:SF1">
    <property type="entry name" value="BENZALDEHYDE DEHYDROGENASE YFMT"/>
    <property type="match status" value="1"/>
</dbReference>
<proteinExistence type="inferred from homology"/>
<dbReference type="GO" id="GO:0016620">
    <property type="term" value="F:oxidoreductase activity, acting on the aldehyde or oxo group of donors, NAD or NADP as acceptor"/>
    <property type="evidence" value="ECO:0007669"/>
    <property type="project" value="InterPro"/>
</dbReference>
<dbReference type="Pfam" id="PF00171">
    <property type="entry name" value="Aldedh"/>
    <property type="match status" value="1"/>
</dbReference>
<name>V2UQ92_9GAMM</name>
<comment type="similarity">
    <text evidence="1">Belongs to the aldehyde dehydrogenase family.</text>
</comment>
<evidence type="ECO:0000313" key="5">
    <source>
        <dbReference type="EMBL" id="ESK50800.1"/>
    </source>
</evidence>
<dbReference type="EMBL" id="AYEU01000006">
    <property type="protein sequence ID" value="ESK50800.1"/>
    <property type="molecule type" value="Genomic_DNA"/>
</dbReference>
<dbReference type="Gene3D" id="3.40.605.10">
    <property type="entry name" value="Aldehyde Dehydrogenase, Chain A, domain 1"/>
    <property type="match status" value="1"/>
</dbReference>
<dbReference type="AlphaFoldDB" id="V2UQ92"/>
<dbReference type="InterPro" id="IPR016162">
    <property type="entry name" value="Ald_DH_N"/>
</dbReference>
<evidence type="ECO:0000256" key="1">
    <source>
        <dbReference type="ARBA" id="ARBA00009986"/>
    </source>
</evidence>
<evidence type="ECO:0000256" key="3">
    <source>
        <dbReference type="ARBA" id="ARBA00023027"/>
    </source>
</evidence>
<accession>V2UQ92</accession>
<sequence>MSLLDAQIWNQRLFHGEWLPATQSMPVTEVATGEVLGQLGCATADDVAQSAISAKQAQQAWAALPYQERAAVFERAAQLLTEHQPEIIDWLVRESGSIQLKAGFETHISLQILKHCSALPASEQGSILPTQTGKISLAKRVPLGVIGVISPFNFPLYLALRAVAPALALGNAVVLKPDERTAVCSGFAIARIFELAGLPKGLLHVVPGGADVGEALTLDPNIASIQFTGSTQVGRIIGANAGKTLKKVSLELGGKNSLIILPDADLELAAQNVAWGAFLHSGQICMTSGKILVHKSLYETLKQRLIEKVKNFVVGNPTDPNVNLGPLINAKQSQRVQQLVNAAVTHGATLEIGGKADGVFFQPTVLSGVTADNPIFSEEIFGPVAVLIPFSSDAEAVELANMGDYGLSAGIISSNVAHAMQIGAQLKVGLLHINDQTVNDETVNPFGGFGASGNGTRIGGLANLDEFTQWQWMTIQTQAPNYPF</sequence>
<dbReference type="SUPFAM" id="SSF53720">
    <property type="entry name" value="ALDH-like"/>
    <property type="match status" value="1"/>
</dbReference>